<feature type="compositionally biased region" description="Low complexity" evidence="1">
    <location>
        <begin position="1"/>
        <end position="23"/>
    </location>
</feature>
<reference evidence="5" key="1">
    <citation type="journal article" date="2019" name="Int. J. Syst. Evol. Microbiol.">
        <title>The Global Catalogue of Microorganisms (GCM) 10K type strain sequencing project: providing services to taxonomists for standard genome sequencing and annotation.</title>
        <authorList>
            <consortium name="The Broad Institute Genomics Platform"/>
            <consortium name="The Broad Institute Genome Sequencing Center for Infectious Disease"/>
            <person name="Wu L."/>
            <person name="Ma J."/>
        </authorList>
    </citation>
    <scope>NUCLEOTIDE SEQUENCE [LARGE SCALE GENOMIC DNA]</scope>
    <source>
        <strain evidence="5">JCM 13002</strain>
    </source>
</reference>
<evidence type="ECO:0000313" key="5">
    <source>
        <dbReference type="Proteomes" id="UP001499987"/>
    </source>
</evidence>
<evidence type="ECO:0000256" key="2">
    <source>
        <dbReference type="SAM" id="Phobius"/>
    </source>
</evidence>
<feature type="region of interest" description="Disordered" evidence="1">
    <location>
        <begin position="1"/>
        <end position="41"/>
    </location>
</feature>
<evidence type="ECO:0000259" key="3">
    <source>
        <dbReference type="Pfam" id="PF13349"/>
    </source>
</evidence>
<organism evidence="4 5">
    <name type="scientific">Kitasatospora arboriphila</name>
    <dbReference type="NCBI Taxonomy" id="258052"/>
    <lineage>
        <taxon>Bacteria</taxon>
        <taxon>Bacillati</taxon>
        <taxon>Actinomycetota</taxon>
        <taxon>Actinomycetes</taxon>
        <taxon>Kitasatosporales</taxon>
        <taxon>Streptomycetaceae</taxon>
        <taxon>Kitasatospora</taxon>
    </lineage>
</organism>
<proteinExistence type="predicted"/>
<evidence type="ECO:0000313" key="4">
    <source>
        <dbReference type="EMBL" id="GAA1074679.1"/>
    </source>
</evidence>
<keyword evidence="5" id="KW-1185">Reference proteome</keyword>
<accession>A0ABP4DVU6</accession>
<name>A0ABP4DVU6_9ACTN</name>
<dbReference type="InterPro" id="IPR025164">
    <property type="entry name" value="Toastrack_DUF4097"/>
</dbReference>
<sequence>MAIRPVNAAAAARHSRRGSAATADMADGMSGTAGTADTSAGERERKAWRAVAIIVLTLSVLAGAGMAWGVMAYRTTTTTRTFLGPVTAVELNAEAAQVRVEAGAPDRVTVDQRADWALRPPAVEESLENGTLRITVRCGTIVGPLDAEPFGCGLLLDIRIPAGVPVHARATSGGFTARGLSGELRIETTSGAIRLDAVSGPVWAKASSGQITGETLTSTRVRAVLTSGQLLLMFARPPEEVTVTATSGQVDLELPADPAGYRIDHNTSSGAVDINPALRSDTSTRHLDIATSSGQISVAKATP</sequence>
<keyword evidence="2" id="KW-0812">Transmembrane</keyword>
<dbReference type="Proteomes" id="UP001499987">
    <property type="component" value="Unassembled WGS sequence"/>
</dbReference>
<feature type="transmembrane region" description="Helical" evidence="2">
    <location>
        <begin position="50"/>
        <end position="73"/>
    </location>
</feature>
<keyword evidence="2" id="KW-0472">Membrane</keyword>
<protein>
    <recommendedName>
        <fullName evidence="3">DUF4097 domain-containing protein</fullName>
    </recommendedName>
</protein>
<dbReference type="Pfam" id="PF13349">
    <property type="entry name" value="DUF4097"/>
    <property type="match status" value="1"/>
</dbReference>
<dbReference type="EMBL" id="BAAALD010000009">
    <property type="protein sequence ID" value="GAA1074679.1"/>
    <property type="molecule type" value="Genomic_DNA"/>
</dbReference>
<gene>
    <name evidence="4" type="ORF">GCM10009663_14400</name>
</gene>
<feature type="domain" description="DUF4097" evidence="3">
    <location>
        <begin position="177"/>
        <end position="297"/>
    </location>
</feature>
<keyword evidence="2" id="KW-1133">Transmembrane helix</keyword>
<comment type="caution">
    <text evidence="4">The sequence shown here is derived from an EMBL/GenBank/DDBJ whole genome shotgun (WGS) entry which is preliminary data.</text>
</comment>
<evidence type="ECO:0000256" key="1">
    <source>
        <dbReference type="SAM" id="MobiDB-lite"/>
    </source>
</evidence>